<evidence type="ECO:0000313" key="9">
    <source>
        <dbReference type="Proteomes" id="UP000389128"/>
    </source>
</evidence>
<dbReference type="GO" id="GO:0032259">
    <property type="term" value="P:methylation"/>
    <property type="evidence" value="ECO:0007669"/>
    <property type="project" value="UniProtKB-KW"/>
</dbReference>
<feature type="region of interest" description="Disordered" evidence="6">
    <location>
        <begin position="1"/>
        <end position="35"/>
    </location>
</feature>
<evidence type="ECO:0000256" key="4">
    <source>
        <dbReference type="ARBA" id="ARBA00022679"/>
    </source>
</evidence>
<dbReference type="InterPro" id="IPR000878">
    <property type="entry name" value="4pyrrol_Mease"/>
</dbReference>
<keyword evidence="9" id="KW-1185">Reference proteome</keyword>
<sequence>MSEELNPAPVLDPVEAAESARPRAAARTPRKKAPAKVAALPVDATAEVIPVEPAAAPKAKAKRAPRKPKKAAEAVVMDEQTADLFAALQPEIVSVAQPEARVEPVAIEAPVTAAVSAEAAPAVTPETSDEPATEEAAASSDTLVTPPASPRRKRKRRRGKSERSAQGDNAPEGELPAAQGELTEQPSTAELTPLEAPLRALLEAFEAPVEPLVLTVALPEPEPAPLQPLTVVSLGLTQPPVLSAEALAALRGARVVLGTADALDRLAGLHLNVPQQLCAADSAHVDVRTVGHAGSVLVVVGDGAGDGPAAELLAELGPAHVRVLPGVGRVQAACAALGLSAEIVSVVDLRRAPLAALRGQLRAHRLLAVPVADAAAPVAVARLLLDSGFSGARVWVCEYPGGVLKTTAWLASELVELREPVDAHAVLILATGPSAGVFTELPGLSEAALGDDAASALPLAVRTLALAWLQPAAWENGWAIADGEASLALEWARAVPTARVRAVGVEPSLLGVSMARVGVGENLSAVASATPQRSREWPAPEAVFVRGGIGLSDWLAAAWERLTPGGRLVATAEDDEARADLLAFSGQVPAEAWQELSLSRGETVAGRLRFAPSAPVRLALWRKPGLS</sequence>
<gene>
    <name evidence="8" type="ORF">ETQ85_11560</name>
</gene>
<organism evidence="8 9">
    <name type="scientific">Zoogloea oleivorans</name>
    <dbReference type="NCBI Taxonomy" id="1552750"/>
    <lineage>
        <taxon>Bacteria</taxon>
        <taxon>Pseudomonadati</taxon>
        <taxon>Pseudomonadota</taxon>
        <taxon>Betaproteobacteria</taxon>
        <taxon>Rhodocyclales</taxon>
        <taxon>Zoogloeaceae</taxon>
        <taxon>Zoogloea</taxon>
    </lineage>
</organism>
<feature type="region of interest" description="Disordered" evidence="6">
    <location>
        <begin position="118"/>
        <end position="187"/>
    </location>
</feature>
<evidence type="ECO:0000313" key="8">
    <source>
        <dbReference type="EMBL" id="TYC58508.1"/>
    </source>
</evidence>
<evidence type="ECO:0000256" key="6">
    <source>
        <dbReference type="SAM" id="MobiDB-lite"/>
    </source>
</evidence>
<dbReference type="InterPro" id="IPR029063">
    <property type="entry name" value="SAM-dependent_MTases_sf"/>
</dbReference>
<feature type="domain" description="Tetrapyrrole methylase" evidence="7">
    <location>
        <begin position="229"/>
        <end position="398"/>
    </location>
</feature>
<proteinExistence type="predicted"/>
<protein>
    <recommendedName>
        <fullName evidence="7">Tetrapyrrole methylase domain-containing protein</fullName>
    </recommendedName>
</protein>
<dbReference type="SUPFAM" id="SSF53790">
    <property type="entry name" value="Tetrapyrrole methylase"/>
    <property type="match status" value="1"/>
</dbReference>
<dbReference type="Proteomes" id="UP000389128">
    <property type="component" value="Unassembled WGS sequence"/>
</dbReference>
<keyword evidence="2" id="KW-0169">Cobalamin biosynthesis</keyword>
<dbReference type="OrthoDB" id="9787825at2"/>
<dbReference type="EMBL" id="SDKK01000009">
    <property type="protein sequence ID" value="TYC58508.1"/>
    <property type="molecule type" value="Genomic_DNA"/>
</dbReference>
<evidence type="ECO:0000256" key="1">
    <source>
        <dbReference type="ARBA" id="ARBA00004953"/>
    </source>
</evidence>
<evidence type="ECO:0000256" key="3">
    <source>
        <dbReference type="ARBA" id="ARBA00022603"/>
    </source>
</evidence>
<dbReference type="Gene3D" id="3.40.50.150">
    <property type="entry name" value="Vaccinia Virus protein VP39"/>
    <property type="match status" value="1"/>
</dbReference>
<name>A0A6C2CWM8_9RHOO</name>
<dbReference type="GO" id="GO:0009236">
    <property type="term" value="P:cobalamin biosynthetic process"/>
    <property type="evidence" value="ECO:0007669"/>
    <property type="project" value="UniProtKB-KW"/>
</dbReference>
<comment type="caution">
    <text evidence="8">The sequence shown here is derived from an EMBL/GenBank/DDBJ whole genome shotgun (WGS) entry which is preliminary data.</text>
</comment>
<evidence type="ECO:0000259" key="7">
    <source>
        <dbReference type="Pfam" id="PF00590"/>
    </source>
</evidence>
<dbReference type="InterPro" id="IPR035996">
    <property type="entry name" value="4pyrrol_Methylase_sf"/>
</dbReference>
<dbReference type="InterPro" id="IPR050714">
    <property type="entry name" value="Cobalamin_biosynth_MTase"/>
</dbReference>
<dbReference type="PANTHER" id="PTHR43182:SF1">
    <property type="entry name" value="COBALT-PRECORRIN-7 C(5)-METHYLTRANSFERASE"/>
    <property type="match status" value="1"/>
</dbReference>
<feature type="compositionally biased region" description="Low complexity" evidence="6">
    <location>
        <begin position="13"/>
        <end position="27"/>
    </location>
</feature>
<dbReference type="RefSeq" id="WP_148579208.1">
    <property type="nucleotide sequence ID" value="NZ_SDKK01000009.1"/>
</dbReference>
<keyword evidence="3" id="KW-0489">Methyltransferase</keyword>
<dbReference type="Pfam" id="PF00590">
    <property type="entry name" value="TP_methylase"/>
    <property type="match status" value="1"/>
</dbReference>
<evidence type="ECO:0000256" key="2">
    <source>
        <dbReference type="ARBA" id="ARBA00022573"/>
    </source>
</evidence>
<feature type="compositionally biased region" description="Basic residues" evidence="6">
    <location>
        <begin position="150"/>
        <end position="160"/>
    </location>
</feature>
<comment type="pathway">
    <text evidence="1">Cofactor biosynthesis; adenosylcobalamin biosynthesis.</text>
</comment>
<reference evidence="8 9" key="1">
    <citation type="submission" date="2019-01" db="EMBL/GenBank/DDBJ databases">
        <title>Zoogloea oleivorans genome sequencing and assembly.</title>
        <authorList>
            <person name="Tancsics A."/>
            <person name="Farkas M."/>
            <person name="Kriszt B."/>
            <person name="Maroti G."/>
            <person name="Horvath B."/>
        </authorList>
    </citation>
    <scope>NUCLEOTIDE SEQUENCE [LARGE SCALE GENOMIC DNA]</scope>
    <source>
        <strain evidence="8 9">Buc</strain>
    </source>
</reference>
<dbReference type="AlphaFoldDB" id="A0A6C2CWM8"/>
<dbReference type="GO" id="GO:0008168">
    <property type="term" value="F:methyltransferase activity"/>
    <property type="evidence" value="ECO:0007669"/>
    <property type="project" value="UniProtKB-KW"/>
</dbReference>
<accession>A0A6C2CWM8</accession>
<dbReference type="PANTHER" id="PTHR43182">
    <property type="entry name" value="COBALT-PRECORRIN-6B C(15)-METHYLTRANSFERASE (DECARBOXYLATING)"/>
    <property type="match status" value="1"/>
</dbReference>
<evidence type="ECO:0000256" key="5">
    <source>
        <dbReference type="ARBA" id="ARBA00022691"/>
    </source>
</evidence>
<keyword evidence="5" id="KW-0949">S-adenosyl-L-methionine</keyword>
<keyword evidence="4" id="KW-0808">Transferase</keyword>